<name>A0A0F9SM80_9ZZZZ</name>
<dbReference type="EMBL" id="LAZR01001859">
    <property type="protein sequence ID" value="KKN37981.1"/>
    <property type="molecule type" value="Genomic_DNA"/>
</dbReference>
<comment type="caution">
    <text evidence="1">The sequence shown here is derived from an EMBL/GenBank/DDBJ whole genome shotgun (WGS) entry which is preliminary data.</text>
</comment>
<evidence type="ECO:0000313" key="1">
    <source>
        <dbReference type="EMBL" id="KKN37981.1"/>
    </source>
</evidence>
<sequence length="82" mass="9303">MGQKILQVSGALLDMLVHGTEIHCEIERAVPDNTKLVKISTMNAQSIIELYYECPDWPEIAEQSKPPIMEPPRIKKMEIQIA</sequence>
<organism evidence="1">
    <name type="scientific">marine sediment metagenome</name>
    <dbReference type="NCBI Taxonomy" id="412755"/>
    <lineage>
        <taxon>unclassified sequences</taxon>
        <taxon>metagenomes</taxon>
        <taxon>ecological metagenomes</taxon>
    </lineage>
</organism>
<proteinExistence type="predicted"/>
<dbReference type="AlphaFoldDB" id="A0A0F9SM80"/>
<protein>
    <submittedName>
        <fullName evidence="1">Uncharacterized protein</fullName>
    </submittedName>
</protein>
<reference evidence="1" key="1">
    <citation type="journal article" date="2015" name="Nature">
        <title>Complex archaea that bridge the gap between prokaryotes and eukaryotes.</title>
        <authorList>
            <person name="Spang A."/>
            <person name="Saw J.H."/>
            <person name="Jorgensen S.L."/>
            <person name="Zaremba-Niedzwiedzka K."/>
            <person name="Martijn J."/>
            <person name="Lind A.E."/>
            <person name="van Eijk R."/>
            <person name="Schleper C."/>
            <person name="Guy L."/>
            <person name="Ettema T.J."/>
        </authorList>
    </citation>
    <scope>NUCLEOTIDE SEQUENCE</scope>
</reference>
<accession>A0A0F9SM80</accession>
<gene>
    <name evidence="1" type="ORF">LCGC14_0758230</name>
</gene>